<gene>
    <name evidence="5" type="ORF">OFAG_00310</name>
</gene>
<dbReference type="InterPro" id="IPR015927">
    <property type="entry name" value="Peptidase_S24_S26A/B/C"/>
</dbReference>
<dbReference type="EMBL" id="ACDP02000029">
    <property type="protein sequence ID" value="EEO27157.2"/>
    <property type="molecule type" value="Genomic_DNA"/>
</dbReference>
<evidence type="ECO:0000256" key="3">
    <source>
        <dbReference type="ARBA" id="ARBA00023163"/>
    </source>
</evidence>
<accession>C3X1S1</accession>
<feature type="domain" description="Peptidase S24/S26A/S26B/S26C" evidence="4">
    <location>
        <begin position="93"/>
        <end position="224"/>
    </location>
</feature>
<dbReference type="AlphaFoldDB" id="C3X1S1"/>
<proteinExistence type="predicted"/>
<dbReference type="Gene3D" id="1.10.260.40">
    <property type="entry name" value="lambda repressor-like DNA-binding domains"/>
    <property type="match status" value="1"/>
</dbReference>
<reference evidence="5" key="1">
    <citation type="submission" date="2011-10" db="EMBL/GenBank/DDBJ databases">
        <title>The Genome Sequence of Oxalobacter formigenes HOxBLS.</title>
        <authorList>
            <consortium name="The Broad Institute Genome Sequencing Platform"/>
            <person name="Earl A."/>
            <person name="Ward D."/>
            <person name="Feldgarden M."/>
            <person name="Gevers D."/>
            <person name="Allison M.J."/>
            <person name="Humphrey S."/>
            <person name="Young S.K."/>
            <person name="Zeng Q."/>
            <person name="Gargeya S."/>
            <person name="Fitzgerald M."/>
            <person name="Haas B."/>
            <person name="Abouelleil A."/>
            <person name="Alvarado L."/>
            <person name="Arachchi H.M."/>
            <person name="Berlin A."/>
            <person name="Brown A."/>
            <person name="Chapman S.B."/>
            <person name="Chen Z."/>
            <person name="Dunbar C."/>
            <person name="Freedman E."/>
            <person name="Gearin G."/>
            <person name="Goldberg J."/>
            <person name="Griggs A."/>
            <person name="Gujja S."/>
            <person name="Heiman D."/>
            <person name="Howarth C."/>
            <person name="Larson L."/>
            <person name="Lui A."/>
            <person name="MacDonald P.J.P."/>
            <person name="Montmayeur A."/>
            <person name="Murphy C."/>
            <person name="Neiman D."/>
            <person name="Pearson M."/>
            <person name="Priest M."/>
            <person name="Roberts A."/>
            <person name="Saif S."/>
            <person name="Shea T."/>
            <person name="Shenoy N."/>
            <person name="Sisk P."/>
            <person name="Stolte C."/>
            <person name="Sykes S."/>
            <person name="Wortman J."/>
            <person name="Nusbaum C."/>
            <person name="Birren B."/>
        </authorList>
    </citation>
    <scope>NUCLEOTIDE SEQUENCE [LARGE SCALE GENOMIC DNA]</scope>
    <source>
        <strain evidence="5">HOxBLS</strain>
    </source>
</reference>
<evidence type="ECO:0000313" key="5">
    <source>
        <dbReference type="EMBL" id="EEO27157.2"/>
    </source>
</evidence>
<organism evidence="5 6">
    <name type="scientific">Oxalobacter paraformigenes</name>
    <dbReference type="NCBI Taxonomy" id="556268"/>
    <lineage>
        <taxon>Bacteria</taxon>
        <taxon>Pseudomonadati</taxon>
        <taxon>Pseudomonadota</taxon>
        <taxon>Betaproteobacteria</taxon>
        <taxon>Burkholderiales</taxon>
        <taxon>Oxalobacteraceae</taxon>
        <taxon>Oxalobacter</taxon>
    </lineage>
</organism>
<evidence type="ECO:0000256" key="2">
    <source>
        <dbReference type="ARBA" id="ARBA00023125"/>
    </source>
</evidence>
<dbReference type="InterPro" id="IPR036286">
    <property type="entry name" value="LexA/Signal_pep-like_sf"/>
</dbReference>
<sequence length="230" mass="25434">MEDAARLRKLFETVKNRAKFARDYDVPGGSAMIYQHINGITPIGLDAALAYMRGFGCRMEDISPSLAKKAKLFSDTPKEPQSPSEDEYFLVPILDVHAACGNGHFNDQVLVEGGFALPKVMLHDLGVPEGEGRIIHAKGNSMAPTIQDGAVVLINLADREPMMSKVYAVCLPHEGLVLKRLTYEYNEAAGTSVWMMKSDSPDKHQHPDRRLPPDESTIIVGRAVWYGNRL</sequence>
<dbReference type="eggNOG" id="COG2932">
    <property type="taxonomic scope" value="Bacteria"/>
</dbReference>
<keyword evidence="2" id="KW-0238">DNA-binding</keyword>
<dbReference type="Pfam" id="PF00717">
    <property type="entry name" value="Peptidase_S24"/>
    <property type="match status" value="1"/>
</dbReference>
<keyword evidence="3" id="KW-0804">Transcription</keyword>
<evidence type="ECO:0000256" key="1">
    <source>
        <dbReference type="ARBA" id="ARBA00023015"/>
    </source>
</evidence>
<dbReference type="PANTHER" id="PTHR40661:SF3">
    <property type="entry name" value="FELS-1 PROPHAGE TRANSCRIPTIONAL REGULATOR"/>
    <property type="match status" value="1"/>
</dbReference>
<dbReference type="SUPFAM" id="SSF51306">
    <property type="entry name" value="LexA/Signal peptidase"/>
    <property type="match status" value="1"/>
</dbReference>
<dbReference type="Gene3D" id="2.10.109.10">
    <property type="entry name" value="Umud Fragment, subunit A"/>
    <property type="match status" value="1"/>
</dbReference>
<dbReference type="PANTHER" id="PTHR40661">
    <property type="match status" value="1"/>
</dbReference>
<keyword evidence="1" id="KW-0805">Transcription regulation</keyword>
<comment type="caution">
    <text evidence="5">The sequence shown here is derived from an EMBL/GenBank/DDBJ whole genome shotgun (WGS) entry which is preliminary data.</text>
</comment>
<evidence type="ECO:0000313" key="6">
    <source>
        <dbReference type="Proteomes" id="UP000003973"/>
    </source>
</evidence>
<dbReference type="HOGENOM" id="CLU_1203861_0_0_4"/>
<name>C3X1S1_9BURK</name>
<dbReference type="GO" id="GO:0003677">
    <property type="term" value="F:DNA binding"/>
    <property type="evidence" value="ECO:0007669"/>
    <property type="project" value="UniProtKB-KW"/>
</dbReference>
<evidence type="ECO:0000259" key="4">
    <source>
        <dbReference type="Pfam" id="PF00717"/>
    </source>
</evidence>
<keyword evidence="6" id="KW-1185">Reference proteome</keyword>
<dbReference type="InterPro" id="IPR010982">
    <property type="entry name" value="Lambda_DNA-bd_dom_sf"/>
</dbReference>
<protein>
    <recommendedName>
        <fullName evidence="4">Peptidase S24/S26A/S26B/S26C domain-containing protein</fullName>
    </recommendedName>
</protein>
<dbReference type="Proteomes" id="UP000003973">
    <property type="component" value="Unassembled WGS sequence"/>
</dbReference>
<dbReference type="CDD" id="cd06462">
    <property type="entry name" value="Peptidase_S24_S26"/>
    <property type="match status" value="1"/>
</dbReference>